<accession>A0A0D8ZTG7</accession>
<dbReference type="AlphaFoldDB" id="A0A0D8ZTG7"/>
<proteinExistence type="predicted"/>
<organism evidence="1 2">
    <name type="scientific">Aliterella atlantica CENA595</name>
    <dbReference type="NCBI Taxonomy" id="1618023"/>
    <lineage>
        <taxon>Bacteria</taxon>
        <taxon>Bacillati</taxon>
        <taxon>Cyanobacteriota</taxon>
        <taxon>Cyanophyceae</taxon>
        <taxon>Chroococcidiopsidales</taxon>
        <taxon>Aliterellaceae</taxon>
        <taxon>Aliterella</taxon>
    </lineage>
</organism>
<evidence type="ECO:0000313" key="1">
    <source>
        <dbReference type="EMBL" id="KJH72063.1"/>
    </source>
</evidence>
<keyword evidence="2" id="KW-1185">Reference proteome</keyword>
<comment type="caution">
    <text evidence="1">The sequence shown here is derived from an EMBL/GenBank/DDBJ whole genome shotgun (WGS) entry which is preliminary data.</text>
</comment>
<dbReference type="Proteomes" id="UP000032452">
    <property type="component" value="Unassembled WGS sequence"/>
</dbReference>
<dbReference type="PATRIC" id="fig|1618023.3.peg.3388"/>
<protein>
    <submittedName>
        <fullName evidence="1">Uncharacterized protein</fullName>
    </submittedName>
</protein>
<dbReference type="RefSeq" id="WP_045054184.1">
    <property type="nucleotide sequence ID" value="NZ_CAWMDP010000040.1"/>
</dbReference>
<evidence type="ECO:0000313" key="2">
    <source>
        <dbReference type="Proteomes" id="UP000032452"/>
    </source>
</evidence>
<reference evidence="1 2" key="1">
    <citation type="submission" date="2015-02" db="EMBL/GenBank/DDBJ databases">
        <title>Draft genome of a novel marine cyanobacterium (Chroococcales) isolated from South Atlantic Ocean.</title>
        <authorList>
            <person name="Rigonato J."/>
            <person name="Alvarenga D.O."/>
            <person name="Branco L.H."/>
            <person name="Varani A.M."/>
            <person name="Brandini F.P."/>
            <person name="Fiore M.F."/>
        </authorList>
    </citation>
    <scope>NUCLEOTIDE SEQUENCE [LARGE SCALE GENOMIC DNA]</scope>
    <source>
        <strain evidence="1 2">CENA595</strain>
    </source>
</reference>
<gene>
    <name evidence="1" type="ORF">UH38_08275</name>
</gene>
<dbReference type="OrthoDB" id="511993at2"/>
<name>A0A0D8ZTG7_9CYAN</name>
<sequence length="130" mass="15245">MEKWQKEFFEIVENVTEEVDQFFSDITGVWDAMFELSEAIAQEVQQTIVTEIDQYLNDWAEPLFDLYGDDLLDDFEQTFPYQVTPTVERHPACIGCANYHGQVYSGNLLVCGMHPYGWEDEQCPDWEQEN</sequence>
<dbReference type="STRING" id="1618023.UH38_08275"/>
<dbReference type="EMBL" id="JYON01000007">
    <property type="protein sequence ID" value="KJH72063.1"/>
    <property type="molecule type" value="Genomic_DNA"/>
</dbReference>